<dbReference type="GeneID" id="78016417"/>
<gene>
    <name evidence="1" type="ORF">VB695_12945</name>
</gene>
<dbReference type="RefSeq" id="WP_006195824.1">
    <property type="nucleotide sequence ID" value="NZ_JAYGHK010000037.1"/>
</dbReference>
<sequence length="76" mass="8443">MNKESITAIIHTGDDFGYVAECIEISVVTQGDSLDEVVKNCTDAVFLHLEGENPEDFGLIEHPAIRFVFELQPTYA</sequence>
<evidence type="ECO:0000313" key="1">
    <source>
        <dbReference type="EMBL" id="MEA5608962.1"/>
    </source>
</evidence>
<dbReference type="Gene3D" id="3.30.160.250">
    <property type="match status" value="1"/>
</dbReference>
<comment type="caution">
    <text evidence="1">The sequence shown here is derived from an EMBL/GenBank/DDBJ whole genome shotgun (WGS) entry which is preliminary data.</text>
</comment>
<dbReference type="InterPro" id="IPR035069">
    <property type="entry name" value="TTHA1013/TTHA0281-like"/>
</dbReference>
<keyword evidence="2" id="KW-1185">Reference proteome</keyword>
<proteinExistence type="predicted"/>
<dbReference type="EMBL" id="JAYGHK010000037">
    <property type="protein sequence ID" value="MEA5608962.1"/>
    <property type="molecule type" value="Genomic_DNA"/>
</dbReference>
<accession>A0ABU5US69</accession>
<dbReference type="SUPFAM" id="SSF143100">
    <property type="entry name" value="TTHA1013/TTHA0281-like"/>
    <property type="match status" value="1"/>
</dbReference>
<reference evidence="1 2" key="1">
    <citation type="submission" date="2023-12" db="EMBL/GenBank/DDBJ databases">
        <title>Baltic Sea Cyanobacteria.</title>
        <authorList>
            <person name="Delbaje E."/>
            <person name="Fewer D.P."/>
            <person name="Shishido T.K."/>
        </authorList>
    </citation>
    <scope>NUCLEOTIDE SEQUENCE [LARGE SCALE GENOMIC DNA]</scope>
    <source>
        <strain evidence="1 2">UHCC 0060</strain>
    </source>
</reference>
<dbReference type="Proteomes" id="UP001303285">
    <property type="component" value="Unassembled WGS sequence"/>
</dbReference>
<name>A0ABU5US69_NODSP</name>
<organism evidence="1 2">
    <name type="scientific">Nodularia spumigena UHCC 0060</name>
    <dbReference type="NCBI Taxonomy" id="3110300"/>
    <lineage>
        <taxon>Bacteria</taxon>
        <taxon>Bacillati</taxon>
        <taxon>Cyanobacteriota</taxon>
        <taxon>Cyanophyceae</taxon>
        <taxon>Nostocales</taxon>
        <taxon>Nodulariaceae</taxon>
        <taxon>Nodularia</taxon>
    </lineage>
</organism>
<evidence type="ECO:0000313" key="2">
    <source>
        <dbReference type="Proteomes" id="UP001303285"/>
    </source>
</evidence>
<protein>
    <submittedName>
        <fullName evidence="1">Type II toxin-antitoxin system HicB family antitoxin</fullName>
    </submittedName>
</protein>